<reference evidence="9" key="1">
    <citation type="submission" date="2016-06" db="EMBL/GenBank/DDBJ databases">
        <authorList>
            <person name="Nascimento L."/>
            <person name="Pereira R.V."/>
            <person name="Martins L.F."/>
            <person name="Quaggio R.B."/>
            <person name="Silva A.M."/>
            <person name="Setubal J.C."/>
        </authorList>
    </citation>
    <scope>NUCLEOTIDE SEQUENCE [LARGE SCALE GENOMIC DNA]</scope>
</reference>
<dbReference type="HAMAP" id="MF_00114">
    <property type="entry name" value="DeoC_type1"/>
    <property type="match status" value="1"/>
</dbReference>
<comment type="pathway">
    <text evidence="7">Carbohydrate degradation; 2-deoxy-D-ribose 1-phosphate degradation; D-glyceraldehyde 3-phosphate and acetaldehyde from 2-deoxy-alpha-D-ribose 1-phosphate: step 2/2.</text>
</comment>
<evidence type="ECO:0000256" key="2">
    <source>
        <dbReference type="ARBA" id="ARBA00022490"/>
    </source>
</evidence>
<dbReference type="GO" id="GO:0016052">
    <property type="term" value="P:carbohydrate catabolic process"/>
    <property type="evidence" value="ECO:0007669"/>
    <property type="project" value="TreeGrafter"/>
</dbReference>
<dbReference type="UniPathway" id="UPA00002">
    <property type="reaction ID" value="UER00468"/>
</dbReference>
<keyword evidence="4 7" id="KW-0704">Schiff base</keyword>
<dbReference type="Gene3D" id="3.20.20.70">
    <property type="entry name" value="Aldolase class I"/>
    <property type="match status" value="1"/>
</dbReference>
<comment type="subcellular location">
    <subcellularLocation>
        <location evidence="7">Cytoplasm</location>
    </subcellularLocation>
</comment>
<dbReference type="GO" id="GO:0005737">
    <property type="term" value="C:cytoplasm"/>
    <property type="evidence" value="ECO:0007669"/>
    <property type="project" value="UniProtKB-SubCell"/>
</dbReference>
<dbReference type="EMBL" id="LZRT01000066">
    <property type="protein sequence ID" value="OUM88072.1"/>
    <property type="molecule type" value="Genomic_DNA"/>
</dbReference>
<feature type="active site" description="Proton donor/acceptor" evidence="7">
    <location>
        <position position="97"/>
    </location>
</feature>
<evidence type="ECO:0000256" key="5">
    <source>
        <dbReference type="ARBA" id="ARBA00048791"/>
    </source>
</evidence>
<sequence length="237" mass="25562">MAEEGVVVRHIHRVIDHTLLHPAATEEAIRDLCQEARDYLFCAVCVHPHYVSLAVRELAGADVKVCTVIGFPLGLHSCGVKLLEAEEAVARGACELDFVTNLAHVKNGDWPKVEEEMTAFRRLKERADGHLVLKAILETCYLTDEELIRLCQMAVACGLDFVKTSTGFGPKGATAAQVALMRRAVGQQIGVKASGGIRTYADAVRMIQAGASRIGTSSGVQIVQQAARANCSASRTH</sequence>
<name>A0A1Y3PL44_9BACI</name>
<keyword evidence="2 7" id="KW-0963">Cytoplasm</keyword>
<dbReference type="CDD" id="cd00959">
    <property type="entry name" value="DeoC"/>
    <property type="match status" value="1"/>
</dbReference>
<dbReference type="NCBIfam" id="TIGR00126">
    <property type="entry name" value="deoC"/>
    <property type="match status" value="1"/>
</dbReference>
<comment type="caution">
    <text evidence="8">The sequence shown here is derived from an EMBL/GenBank/DDBJ whole genome shotgun (WGS) entry which is preliminary data.</text>
</comment>
<feature type="active site" description="Proton donor/acceptor" evidence="7">
    <location>
        <position position="192"/>
    </location>
</feature>
<comment type="function">
    <text evidence="6 7">Catalyzes a reversible aldol reaction between acetaldehyde and D-glyceraldehyde 3-phosphate to generate 2-deoxy-D-ribose 5-phosphate.</text>
</comment>
<dbReference type="InterPro" id="IPR028581">
    <property type="entry name" value="DeoC_typeI"/>
</dbReference>
<dbReference type="GO" id="GO:0009264">
    <property type="term" value="P:deoxyribonucleotide catabolic process"/>
    <property type="evidence" value="ECO:0007669"/>
    <property type="project" value="UniProtKB-UniRule"/>
</dbReference>
<accession>A0A1Y3PL44</accession>
<proteinExistence type="inferred from homology"/>
<dbReference type="SMART" id="SM01133">
    <property type="entry name" value="DeoC"/>
    <property type="match status" value="1"/>
</dbReference>
<comment type="similarity">
    <text evidence="1 7">Belongs to the DeoC/FbaB aldolase family. DeoC type 1 subfamily.</text>
</comment>
<keyword evidence="3 7" id="KW-0456">Lyase</keyword>
<evidence type="ECO:0000313" key="9">
    <source>
        <dbReference type="Proteomes" id="UP000196475"/>
    </source>
</evidence>
<gene>
    <name evidence="7" type="primary">deoC</name>
    <name evidence="8" type="ORF">BAA01_13740</name>
</gene>
<dbReference type="InterPro" id="IPR011343">
    <property type="entry name" value="DeoC"/>
</dbReference>
<dbReference type="PANTHER" id="PTHR10889:SF1">
    <property type="entry name" value="DEOXYRIBOSE-PHOSPHATE ALDOLASE"/>
    <property type="match status" value="1"/>
</dbReference>
<evidence type="ECO:0000256" key="7">
    <source>
        <dbReference type="HAMAP-Rule" id="MF_00114"/>
    </source>
</evidence>
<evidence type="ECO:0000256" key="3">
    <source>
        <dbReference type="ARBA" id="ARBA00023239"/>
    </source>
</evidence>
<evidence type="ECO:0000256" key="1">
    <source>
        <dbReference type="ARBA" id="ARBA00010936"/>
    </source>
</evidence>
<evidence type="ECO:0000256" key="6">
    <source>
        <dbReference type="ARBA" id="ARBA00056337"/>
    </source>
</evidence>
<dbReference type="InterPro" id="IPR002915">
    <property type="entry name" value="DeoC/FbaB/LacD_aldolase"/>
</dbReference>
<dbReference type="Pfam" id="PF01791">
    <property type="entry name" value="DeoC"/>
    <property type="match status" value="1"/>
</dbReference>
<dbReference type="AlphaFoldDB" id="A0A1Y3PL44"/>
<evidence type="ECO:0000256" key="4">
    <source>
        <dbReference type="ARBA" id="ARBA00023270"/>
    </source>
</evidence>
<dbReference type="SUPFAM" id="SSF51569">
    <property type="entry name" value="Aldolase"/>
    <property type="match status" value="1"/>
</dbReference>
<dbReference type="GO" id="GO:0004139">
    <property type="term" value="F:deoxyribose-phosphate aldolase activity"/>
    <property type="evidence" value="ECO:0007669"/>
    <property type="project" value="UniProtKB-UniRule"/>
</dbReference>
<dbReference type="FunFam" id="3.20.20.70:FF:000044">
    <property type="entry name" value="Deoxyribose-phosphate aldolase"/>
    <property type="match status" value="1"/>
</dbReference>
<organism evidence="8 9">
    <name type="scientific">Bacillus thermozeamaize</name>
    <dbReference type="NCBI Taxonomy" id="230954"/>
    <lineage>
        <taxon>Bacteria</taxon>
        <taxon>Bacillati</taxon>
        <taxon>Bacillota</taxon>
        <taxon>Bacilli</taxon>
        <taxon>Bacillales</taxon>
        <taxon>Bacillaceae</taxon>
        <taxon>Bacillus</taxon>
    </lineage>
</organism>
<feature type="active site" description="Schiff-base intermediate with acetaldehyde" evidence="7">
    <location>
        <position position="163"/>
    </location>
</feature>
<protein>
    <recommendedName>
        <fullName evidence="7">Deoxyribose-phosphate aldolase</fullName>
        <shortName evidence="7">DERA</shortName>
        <ecNumber evidence="7">4.1.2.4</ecNumber>
    </recommendedName>
    <alternativeName>
        <fullName evidence="7">2-deoxy-D-ribose 5-phosphate aldolase</fullName>
    </alternativeName>
    <alternativeName>
        <fullName evidence="7">Phosphodeoxyriboaldolase</fullName>
        <shortName evidence="7">Deoxyriboaldolase</shortName>
    </alternativeName>
</protein>
<evidence type="ECO:0000313" key="8">
    <source>
        <dbReference type="EMBL" id="OUM88072.1"/>
    </source>
</evidence>
<dbReference type="PANTHER" id="PTHR10889">
    <property type="entry name" value="DEOXYRIBOSE-PHOSPHATE ALDOLASE"/>
    <property type="match status" value="1"/>
</dbReference>
<dbReference type="Proteomes" id="UP000196475">
    <property type="component" value="Unassembled WGS sequence"/>
</dbReference>
<dbReference type="PIRSF" id="PIRSF001357">
    <property type="entry name" value="DeoC"/>
    <property type="match status" value="1"/>
</dbReference>
<dbReference type="GO" id="GO:0006018">
    <property type="term" value="P:2-deoxyribose 1-phosphate catabolic process"/>
    <property type="evidence" value="ECO:0007669"/>
    <property type="project" value="UniProtKB-UniRule"/>
</dbReference>
<dbReference type="EC" id="4.1.2.4" evidence="7"/>
<comment type="catalytic activity">
    <reaction evidence="5 7">
        <text>2-deoxy-D-ribose 5-phosphate = D-glyceraldehyde 3-phosphate + acetaldehyde</text>
        <dbReference type="Rhea" id="RHEA:12821"/>
        <dbReference type="ChEBI" id="CHEBI:15343"/>
        <dbReference type="ChEBI" id="CHEBI:59776"/>
        <dbReference type="ChEBI" id="CHEBI:62877"/>
        <dbReference type="EC" id="4.1.2.4"/>
    </reaction>
</comment>
<dbReference type="InterPro" id="IPR013785">
    <property type="entry name" value="Aldolase_TIM"/>
</dbReference>